<protein>
    <submittedName>
        <fullName evidence="1">Uncharacterized protein</fullName>
    </submittedName>
</protein>
<proteinExistence type="predicted"/>
<organism evidence="1 2">
    <name type="scientific">Tribonema minus</name>
    <dbReference type="NCBI Taxonomy" id="303371"/>
    <lineage>
        <taxon>Eukaryota</taxon>
        <taxon>Sar</taxon>
        <taxon>Stramenopiles</taxon>
        <taxon>Ochrophyta</taxon>
        <taxon>PX clade</taxon>
        <taxon>Xanthophyceae</taxon>
        <taxon>Tribonematales</taxon>
        <taxon>Tribonemataceae</taxon>
        <taxon>Tribonema</taxon>
    </lineage>
</organism>
<evidence type="ECO:0000313" key="1">
    <source>
        <dbReference type="EMBL" id="KAG5184875.1"/>
    </source>
</evidence>
<accession>A0A835Z0N0</accession>
<evidence type="ECO:0000313" key="2">
    <source>
        <dbReference type="Proteomes" id="UP000664859"/>
    </source>
</evidence>
<dbReference type="PANTHER" id="PTHR13219:SF6">
    <property type="entry name" value="TRANSMEMBRANE PROTEIN 94"/>
    <property type="match status" value="1"/>
</dbReference>
<keyword evidence="2" id="KW-1185">Reference proteome</keyword>
<dbReference type="Proteomes" id="UP000664859">
    <property type="component" value="Unassembled WGS sequence"/>
</dbReference>
<dbReference type="PANTHER" id="PTHR13219">
    <property type="entry name" value="TRANSMEMBRANE PROTEIN 94"/>
    <property type="match status" value="1"/>
</dbReference>
<sequence>RTCIEQVRHTMPMEHLLDLSREIGFGEADQVSHNVKLNIPLLPFDEADVALCLVSRAGHEETRRRGTIQPHVKGVVVEDRRTRALQLLSVGNPSLLLTMCADYWDGSTISAIPAALKSAILDMYQQWSLVRDCSFHC</sequence>
<feature type="non-terminal residue" evidence="1">
    <location>
        <position position="1"/>
    </location>
</feature>
<dbReference type="AlphaFoldDB" id="A0A835Z0N0"/>
<dbReference type="InterPro" id="IPR039720">
    <property type="entry name" value="TMEM94"/>
</dbReference>
<reference evidence="1" key="1">
    <citation type="submission" date="2021-02" db="EMBL/GenBank/DDBJ databases">
        <title>First Annotated Genome of the Yellow-green Alga Tribonema minus.</title>
        <authorList>
            <person name="Mahan K.M."/>
        </authorList>
    </citation>
    <scope>NUCLEOTIDE SEQUENCE</scope>
    <source>
        <strain evidence="1">UTEX B ZZ1240</strain>
    </source>
</reference>
<comment type="caution">
    <text evidence="1">The sequence shown here is derived from an EMBL/GenBank/DDBJ whole genome shotgun (WGS) entry which is preliminary data.</text>
</comment>
<gene>
    <name evidence="1" type="ORF">JKP88DRAFT_162887</name>
</gene>
<dbReference type="OrthoDB" id="5568754at2759"/>
<dbReference type="EMBL" id="JAFCMP010000146">
    <property type="protein sequence ID" value="KAG5184875.1"/>
    <property type="molecule type" value="Genomic_DNA"/>
</dbReference>
<name>A0A835Z0N0_9STRA</name>